<evidence type="ECO:0000313" key="3">
    <source>
        <dbReference type="Proteomes" id="UP001202117"/>
    </source>
</evidence>
<dbReference type="PANTHER" id="PTHR33442">
    <property type="entry name" value="TRANS-3-HYDROXY-L-PROLINE DEHYDRATASE"/>
    <property type="match status" value="1"/>
</dbReference>
<name>A0ABS9RVS7_9GAMM</name>
<dbReference type="SUPFAM" id="SSF54506">
    <property type="entry name" value="Diaminopimelate epimerase-like"/>
    <property type="match status" value="1"/>
</dbReference>
<proteinExistence type="inferred from homology"/>
<dbReference type="InterPro" id="IPR008794">
    <property type="entry name" value="Pro_racemase_fam"/>
</dbReference>
<evidence type="ECO:0000313" key="2">
    <source>
        <dbReference type="EMBL" id="MCH4563945.1"/>
    </source>
</evidence>
<dbReference type="Pfam" id="PF05544">
    <property type="entry name" value="Pro_racemase"/>
    <property type="match status" value="1"/>
</dbReference>
<gene>
    <name evidence="2" type="ORF">MKP05_12500</name>
</gene>
<protein>
    <submittedName>
        <fullName evidence="2">Proline racemase family protein</fullName>
    </submittedName>
</protein>
<evidence type="ECO:0000256" key="1">
    <source>
        <dbReference type="ARBA" id="ARBA00007529"/>
    </source>
</evidence>
<dbReference type="EMBL" id="JAKVPY010000014">
    <property type="protein sequence ID" value="MCH4563945.1"/>
    <property type="molecule type" value="Genomic_DNA"/>
</dbReference>
<keyword evidence="3" id="KW-1185">Reference proteome</keyword>
<reference evidence="2 3" key="1">
    <citation type="submission" date="2022-02" db="EMBL/GenBank/DDBJ databases">
        <title>Halomonas fukangensis sp. nov., a halophilic bacterium isolated from a bulk soil of Kalidium foliatum at Fukang.</title>
        <authorList>
            <person name="Huang Y."/>
        </authorList>
    </citation>
    <scope>NUCLEOTIDE SEQUENCE [LARGE SCALE GENOMIC DNA]</scope>
    <source>
        <strain evidence="2 3">EGI 63088</strain>
    </source>
</reference>
<dbReference type="Gene3D" id="3.10.310.10">
    <property type="entry name" value="Diaminopimelate Epimerase, Chain A, domain 1"/>
    <property type="match status" value="2"/>
</dbReference>
<dbReference type="PIRSF" id="PIRSF029792">
    <property type="entry name" value="Pro_racemase"/>
    <property type="match status" value="1"/>
</dbReference>
<sequence length="357" mass="39198">MDSKGEEMSFKRTIHAIDTHAGEPMRVVTGGVPNIPGKTVHEKMVWLRENDDQLRKLMLREPRGYPPLCCNVIVPPCHPDADAGYVIMEQVEYPVMSGGNTISVATVLLEMGMLPMQEPVTELVLEAPAGLINIRAECKDGKVKSVTFKNIPAFAAYLDREIDVPHLGKVKVDVGWGGMFYVIADVRQFPWIELTPEHGAEITRISAMIRQAAIEQLPVEHPDYPGVGITISQLSGPASSPDADWKNVVTVASGDFDWDKPSTWTGAIDRCPCGTGTCAKMAVLHAKGELPLNKDFRHQGILGNVFTGRLVEETTIGERQAVIPTISGTSWIYGINTYVLDNDDPFTEGFCVQDIWA</sequence>
<dbReference type="SFLD" id="SFLDS00028">
    <property type="entry name" value="Proline_Racemase"/>
    <property type="match status" value="1"/>
</dbReference>
<organism evidence="2 3">
    <name type="scientific">Halomonas flagellata</name>
    <dbReference type="NCBI Taxonomy" id="2920385"/>
    <lineage>
        <taxon>Bacteria</taxon>
        <taxon>Pseudomonadati</taxon>
        <taxon>Pseudomonadota</taxon>
        <taxon>Gammaproteobacteria</taxon>
        <taxon>Oceanospirillales</taxon>
        <taxon>Halomonadaceae</taxon>
        <taxon>Halomonas</taxon>
    </lineage>
</organism>
<comment type="caution">
    <text evidence="2">The sequence shown here is derived from an EMBL/GenBank/DDBJ whole genome shotgun (WGS) entry which is preliminary data.</text>
</comment>
<dbReference type="RefSeq" id="WP_240568569.1">
    <property type="nucleotide sequence ID" value="NZ_JAKVPY010000014.1"/>
</dbReference>
<comment type="similarity">
    <text evidence="1">Belongs to the proline racemase family.</text>
</comment>
<dbReference type="Proteomes" id="UP001202117">
    <property type="component" value="Unassembled WGS sequence"/>
</dbReference>
<dbReference type="PANTHER" id="PTHR33442:SF5">
    <property type="entry name" value="BIFUNCTIONAL TRANS-3-HYDROXY-L-PROLINE DEHYDRATASE_2-EPIMERASE"/>
    <property type="match status" value="1"/>
</dbReference>
<accession>A0ABS9RVS7</accession>